<organism evidence="6 7">
    <name type="scientific">Microbotryum silenes-dioicae</name>
    <dbReference type="NCBI Taxonomy" id="796604"/>
    <lineage>
        <taxon>Eukaryota</taxon>
        <taxon>Fungi</taxon>
        <taxon>Dikarya</taxon>
        <taxon>Basidiomycota</taxon>
        <taxon>Pucciniomycotina</taxon>
        <taxon>Microbotryomycetes</taxon>
        <taxon>Microbotryales</taxon>
        <taxon>Microbotryaceae</taxon>
        <taxon>Microbotryum</taxon>
    </lineage>
</organism>
<dbReference type="CDD" id="cd11333">
    <property type="entry name" value="AmyAc_SI_OligoGlu_DGase"/>
    <property type="match status" value="1"/>
</dbReference>
<dbReference type="GO" id="GO:0000025">
    <property type="term" value="P:maltose catabolic process"/>
    <property type="evidence" value="ECO:0007669"/>
    <property type="project" value="TreeGrafter"/>
</dbReference>
<dbReference type="SUPFAM" id="SSF51011">
    <property type="entry name" value="Glycosyl hydrolase domain"/>
    <property type="match status" value="1"/>
</dbReference>
<evidence type="ECO:0000256" key="1">
    <source>
        <dbReference type="ARBA" id="ARBA00008061"/>
    </source>
</evidence>
<dbReference type="GO" id="GO:0004556">
    <property type="term" value="F:alpha-amylase activity"/>
    <property type="evidence" value="ECO:0007669"/>
    <property type="project" value="TreeGrafter"/>
</dbReference>
<dbReference type="FunFam" id="3.90.400.10:FF:000002">
    <property type="entry name" value="Sucrose isomerase"/>
    <property type="match status" value="1"/>
</dbReference>
<dbReference type="SUPFAM" id="SSF51445">
    <property type="entry name" value="(Trans)glycosidases"/>
    <property type="match status" value="1"/>
</dbReference>
<evidence type="ECO:0000256" key="4">
    <source>
        <dbReference type="ARBA" id="ARBA00026248"/>
    </source>
</evidence>
<dbReference type="Gene3D" id="3.90.400.10">
    <property type="entry name" value="Oligo-1,6-glucosidase, Domain 2"/>
    <property type="match status" value="1"/>
</dbReference>
<keyword evidence="7" id="KW-1185">Reference proteome</keyword>
<reference evidence="6 7" key="1">
    <citation type="submission" date="2016-11" db="EMBL/GenBank/DDBJ databases">
        <authorList>
            <person name="Jaros S."/>
            <person name="Januszkiewicz K."/>
            <person name="Wedrychowicz H."/>
        </authorList>
    </citation>
    <scope>NUCLEOTIDE SEQUENCE [LARGE SCALE GENOMIC DNA]</scope>
</reference>
<keyword evidence="3" id="KW-0326">Glycosidase</keyword>
<dbReference type="Proteomes" id="UP000249464">
    <property type="component" value="Unassembled WGS sequence"/>
</dbReference>
<feature type="domain" description="Glycosyl hydrolase family 13 catalytic" evidence="5">
    <location>
        <begin position="25"/>
        <end position="475"/>
    </location>
</feature>
<dbReference type="GO" id="GO:0004574">
    <property type="term" value="F:oligo-1,6-glucosidase activity"/>
    <property type="evidence" value="ECO:0007669"/>
    <property type="project" value="TreeGrafter"/>
</dbReference>
<evidence type="ECO:0000256" key="3">
    <source>
        <dbReference type="ARBA" id="ARBA00023295"/>
    </source>
</evidence>
<dbReference type="PANTHER" id="PTHR10357:SF179">
    <property type="entry name" value="NEUTRAL AND BASIC AMINO ACID TRANSPORT PROTEIN RBAT"/>
    <property type="match status" value="1"/>
</dbReference>
<gene>
    <name evidence="6" type="primary">BQ5605_C021g09285</name>
    <name evidence="6" type="ORF">BQ5605_C021G09285</name>
</gene>
<dbReference type="Gene3D" id="2.60.40.1180">
    <property type="entry name" value="Golgi alpha-mannosidase II"/>
    <property type="match status" value="1"/>
</dbReference>
<evidence type="ECO:0000313" key="6">
    <source>
        <dbReference type="EMBL" id="SGZ20537.1"/>
    </source>
</evidence>
<dbReference type="FunFam" id="3.20.20.80:FF:000087">
    <property type="entry name" value="Oligo-1,6-glucosidase IMA1"/>
    <property type="match status" value="1"/>
</dbReference>
<protein>
    <submittedName>
        <fullName evidence="6">BQ5605_C021g09285 protein</fullName>
    </submittedName>
</protein>
<dbReference type="Pfam" id="PF00128">
    <property type="entry name" value="Alpha-amylase"/>
    <property type="match status" value="2"/>
</dbReference>
<evidence type="ECO:0000256" key="2">
    <source>
        <dbReference type="ARBA" id="ARBA00022801"/>
    </source>
</evidence>
<evidence type="ECO:0000259" key="5">
    <source>
        <dbReference type="SMART" id="SM00642"/>
    </source>
</evidence>
<dbReference type="AlphaFoldDB" id="A0A2X0PKT3"/>
<dbReference type="GO" id="GO:0033934">
    <property type="term" value="F:glucan 1,4-alpha-maltotriohydrolase activity"/>
    <property type="evidence" value="ECO:0007669"/>
    <property type="project" value="TreeGrafter"/>
</dbReference>
<dbReference type="PANTHER" id="PTHR10357">
    <property type="entry name" value="ALPHA-AMYLASE FAMILY MEMBER"/>
    <property type="match status" value="1"/>
</dbReference>
<dbReference type="GO" id="GO:0005987">
    <property type="term" value="P:sucrose catabolic process"/>
    <property type="evidence" value="ECO:0007669"/>
    <property type="project" value="TreeGrafter"/>
</dbReference>
<name>A0A2X0PKT3_9BASI</name>
<accession>A0A2X0PKT3</accession>
<dbReference type="InterPro" id="IPR006047">
    <property type="entry name" value="GH13_cat_dom"/>
</dbReference>
<dbReference type="SMART" id="SM00642">
    <property type="entry name" value="Aamy"/>
    <property type="match status" value="1"/>
</dbReference>
<sequence length="613" mass="70899">MSYAQQWWKEAVVYQATRGCPLGRLIYPRSYADSKGQGEGDIPGIISKLDYLKDLGVDVVWVSPFFKSGYDIQDYQDVHEPYGKVSDVEDLIAGCHKRGIKVSVASAQNFFSILRNLELTVHLLSLFDLVINHTSSWHEWFKESRSSKDNPKRDWYIWRPPTYDENGVRQPPCNWAGCFGGSVWEWDELTQEGLLAGLQYYLHYFVPEQPDLNWENPDMRKELYNNAVKFWLDKGCDGFRIDVANMYSKFIDFPDAPITDASTPWQPAGQFMCNGPRLHEFLKEIHSQVFVNYDCTQIGEMPNTPDIKEVLKFVAAEAKEFNMVIQFDLADLDRRKGRFHLMHQAWPLTNFKKITANYQQLTEAKYDAWAVTYLENHDQARSIPRYASDKPEHRVNSAKMLATYLLTVSGTPIIYQGQEIGMINCPKSWPMSEYKDVQTINQWAEMQQVAKDTHDPKLLEEGKFGIQMTSRDHARTPMHWSAEKQAGFSTADQTWMRVMDSYTEINVADQQGDPESTLEYYRKLIAFRKENKDLFPYGQFEMLDKENEKTIVYLKRADDGKVALVALNFTAEEQKFEFPSDVKGEFELVESLKFGEGKRGVLGAYEAQIYISK</sequence>
<keyword evidence="4" id="KW-0462">Maltose metabolism</keyword>
<dbReference type="STRING" id="796604.A0A2X0PKT3"/>
<evidence type="ECO:0000313" key="7">
    <source>
        <dbReference type="Proteomes" id="UP000249464"/>
    </source>
</evidence>
<comment type="similarity">
    <text evidence="1">Belongs to the glycosyl hydrolase 13 family.</text>
</comment>
<dbReference type="EMBL" id="FQNC01000083">
    <property type="protein sequence ID" value="SGZ20537.1"/>
    <property type="molecule type" value="Genomic_DNA"/>
</dbReference>
<dbReference type="GO" id="GO:0004575">
    <property type="term" value="F:sucrose alpha-glucosidase activity"/>
    <property type="evidence" value="ECO:0007669"/>
    <property type="project" value="TreeGrafter"/>
</dbReference>
<dbReference type="InterPro" id="IPR017853">
    <property type="entry name" value="GH"/>
</dbReference>
<proteinExistence type="inferred from homology"/>
<dbReference type="InterPro" id="IPR013780">
    <property type="entry name" value="Glyco_hydro_b"/>
</dbReference>
<keyword evidence="2" id="KW-0378">Hydrolase</keyword>
<dbReference type="Gene3D" id="3.20.20.80">
    <property type="entry name" value="Glycosidases"/>
    <property type="match status" value="2"/>
</dbReference>
<dbReference type="InterPro" id="IPR045857">
    <property type="entry name" value="O16G_dom_2"/>
</dbReference>